<dbReference type="Pfam" id="PF07687">
    <property type="entry name" value="M20_dimer"/>
    <property type="match status" value="1"/>
</dbReference>
<dbReference type="PANTHER" id="PTHR11014:SF63">
    <property type="entry name" value="METALLOPEPTIDASE, PUTATIVE (AFU_ORTHOLOGUE AFUA_6G09600)-RELATED"/>
    <property type="match status" value="1"/>
</dbReference>
<accession>A0A496PJJ2</accession>
<dbReference type="SUPFAM" id="SSF53187">
    <property type="entry name" value="Zn-dependent exopeptidases"/>
    <property type="match status" value="1"/>
</dbReference>
<dbReference type="InterPro" id="IPR011650">
    <property type="entry name" value="Peptidase_M20_dimer"/>
</dbReference>
<feature type="domain" description="Peptidase M20 dimerisation" evidence="2">
    <location>
        <begin position="218"/>
        <end position="316"/>
    </location>
</feature>
<feature type="binding site" evidence="1">
    <location>
        <position position="170"/>
    </location>
    <ligand>
        <name>Mn(2+)</name>
        <dbReference type="ChEBI" id="CHEBI:29035"/>
        <label>2</label>
    </ligand>
</feature>
<feature type="binding site" evidence="1">
    <location>
        <position position="393"/>
    </location>
    <ligand>
        <name>Mn(2+)</name>
        <dbReference type="ChEBI" id="CHEBI:29035"/>
        <label>2</label>
    </ligand>
</feature>
<dbReference type="SUPFAM" id="SSF55031">
    <property type="entry name" value="Bacterial exopeptidase dimerisation domain"/>
    <property type="match status" value="1"/>
</dbReference>
<dbReference type="NCBIfam" id="TIGR01891">
    <property type="entry name" value="amidohydrolases"/>
    <property type="match status" value="1"/>
</dbReference>
<dbReference type="GO" id="GO:0046872">
    <property type="term" value="F:metal ion binding"/>
    <property type="evidence" value="ECO:0007669"/>
    <property type="project" value="UniProtKB-KW"/>
</dbReference>
<dbReference type="GO" id="GO:0016787">
    <property type="term" value="F:hydrolase activity"/>
    <property type="evidence" value="ECO:0007669"/>
    <property type="project" value="UniProtKB-KW"/>
</dbReference>
<feature type="binding site" evidence="1">
    <location>
        <position position="195"/>
    </location>
    <ligand>
        <name>Mn(2+)</name>
        <dbReference type="ChEBI" id="CHEBI:29035"/>
        <label>2</label>
    </ligand>
</feature>
<keyword evidence="1" id="KW-0464">Manganese</keyword>
<dbReference type="PIRSF" id="PIRSF005962">
    <property type="entry name" value="Pept_M20D_amidohydro"/>
    <property type="match status" value="1"/>
</dbReference>
<dbReference type="PANTHER" id="PTHR11014">
    <property type="entry name" value="PEPTIDASE M20 FAMILY MEMBER"/>
    <property type="match status" value="1"/>
</dbReference>
<evidence type="ECO:0000259" key="2">
    <source>
        <dbReference type="Pfam" id="PF07687"/>
    </source>
</evidence>
<name>A0A496PJJ2_9MICC</name>
<dbReference type="RefSeq" id="WP_121484614.1">
    <property type="nucleotide sequence ID" value="NZ_QQXL01000003.1"/>
</dbReference>
<evidence type="ECO:0000313" key="3">
    <source>
        <dbReference type="EMBL" id="RKW70590.1"/>
    </source>
</evidence>
<dbReference type="Proteomes" id="UP000273119">
    <property type="component" value="Unassembled WGS sequence"/>
</dbReference>
<dbReference type="InterPro" id="IPR036264">
    <property type="entry name" value="Bact_exopeptidase_dim_dom"/>
</dbReference>
<keyword evidence="4" id="KW-1185">Reference proteome</keyword>
<dbReference type="Gene3D" id="3.30.70.360">
    <property type="match status" value="1"/>
</dbReference>
<gene>
    <name evidence="3" type="ORF">DWQ67_05540</name>
</gene>
<evidence type="ECO:0000313" key="4">
    <source>
        <dbReference type="Proteomes" id="UP000273119"/>
    </source>
</evidence>
<dbReference type="AlphaFoldDB" id="A0A496PJJ2"/>
<dbReference type="InterPro" id="IPR002933">
    <property type="entry name" value="Peptidase_M20"/>
</dbReference>
<organism evidence="3 4">
    <name type="scientific">Galactobacter caseinivorans</name>
    <dbReference type="NCBI Taxonomy" id="2676123"/>
    <lineage>
        <taxon>Bacteria</taxon>
        <taxon>Bacillati</taxon>
        <taxon>Actinomycetota</taxon>
        <taxon>Actinomycetes</taxon>
        <taxon>Micrococcales</taxon>
        <taxon>Micrococcaceae</taxon>
        <taxon>Galactobacter</taxon>
    </lineage>
</organism>
<keyword evidence="3" id="KW-0378">Hydrolase</keyword>
<dbReference type="EMBL" id="QQXL01000003">
    <property type="protein sequence ID" value="RKW70590.1"/>
    <property type="molecule type" value="Genomic_DNA"/>
</dbReference>
<comment type="caution">
    <text evidence="3">The sequence shown here is derived from an EMBL/GenBank/DDBJ whole genome shotgun (WGS) entry which is preliminary data.</text>
</comment>
<feature type="binding site" evidence="1">
    <location>
        <position position="132"/>
    </location>
    <ligand>
        <name>Mn(2+)</name>
        <dbReference type="ChEBI" id="CHEBI:29035"/>
        <label>2</label>
    </ligand>
</feature>
<protein>
    <submittedName>
        <fullName evidence="3">Amidohydrolase</fullName>
    </submittedName>
</protein>
<keyword evidence="1" id="KW-0479">Metal-binding</keyword>
<feature type="binding site" evidence="1">
    <location>
        <position position="134"/>
    </location>
    <ligand>
        <name>Mn(2+)</name>
        <dbReference type="ChEBI" id="CHEBI:29035"/>
        <label>2</label>
    </ligand>
</feature>
<comment type="cofactor">
    <cofactor evidence="1">
        <name>Mn(2+)</name>
        <dbReference type="ChEBI" id="CHEBI:29035"/>
    </cofactor>
    <text evidence="1">The Mn(2+) ion enhances activity.</text>
</comment>
<dbReference type="Gene3D" id="3.40.630.10">
    <property type="entry name" value="Zn peptidases"/>
    <property type="match status" value="1"/>
</dbReference>
<evidence type="ECO:0000256" key="1">
    <source>
        <dbReference type="PIRSR" id="PIRSR005962-1"/>
    </source>
</evidence>
<proteinExistence type="predicted"/>
<reference evidence="3 4" key="1">
    <citation type="submission" date="2018-07" db="EMBL/GenBank/DDBJ databases">
        <title>Arthrobacter sp. nov., isolated from raw cow's milk with high bacterial count.</title>
        <authorList>
            <person name="Hahne J."/>
            <person name="Isele D."/>
            <person name="Lipski A."/>
        </authorList>
    </citation>
    <scope>NUCLEOTIDE SEQUENCE [LARGE SCALE GENOMIC DNA]</scope>
    <source>
        <strain evidence="3 4">JZ R-183</strain>
    </source>
</reference>
<dbReference type="InterPro" id="IPR017439">
    <property type="entry name" value="Amidohydrolase"/>
</dbReference>
<sequence>MAHSAGNGARCLIFVDRKNSTAVSESVVQQPQKTPPIAPYLAAHRDRLIAFRRDVHAHPELSFQEERTTGRIVEALTEAGLQPVRLRGTGAYVEIGEGELVMGLRADIDALPLAERTGLDFASLNAGVCHACGHDIHTTVMLGVALVLKDLHDAGRLRGRARVIFQPAEERMPGGAKAVIEQGVLDGVPSVLALHCEPRIDVGHIGTRIGAITSASDTVRIKLVGRGGHTSRPHLTEDLVFALSQIAIGVPAVLSRRIDVRSAVSVVWGQINAGNAPNAIPSVGTLSGTMRCLDGQAWEGAGELLDEVVAQVAAPYNVEVELEHIRGVPPVVNAPAETALIEDAARQEIGADAIELTPQSMGGEDFAWMTQMRPGAMFRLGTRTPGGEIYDLHQGNYRPDERAIDTGVRVMAAAVLRAMDQRG</sequence>
<dbReference type="Pfam" id="PF01546">
    <property type="entry name" value="Peptidase_M20"/>
    <property type="match status" value="1"/>
</dbReference>